<dbReference type="Gene3D" id="1.10.950.10">
    <property type="entry name" value="Villin headpiece domain"/>
    <property type="match status" value="1"/>
</dbReference>
<dbReference type="PROSITE" id="PS51089">
    <property type="entry name" value="HP"/>
    <property type="match status" value="1"/>
</dbReference>
<name>A0A2P6TR01_CHLSO</name>
<feature type="compositionally biased region" description="Pro residues" evidence="1">
    <location>
        <begin position="635"/>
        <end position="694"/>
    </location>
</feature>
<accession>A0A2P6TR01</accession>
<dbReference type="InterPro" id="IPR046345">
    <property type="entry name" value="TraB_PrgY-like"/>
</dbReference>
<dbReference type="Proteomes" id="UP000239899">
    <property type="component" value="Unassembled WGS sequence"/>
</dbReference>
<feature type="region of interest" description="Disordered" evidence="1">
    <location>
        <begin position="1"/>
        <end position="23"/>
    </location>
</feature>
<feature type="region of interest" description="Disordered" evidence="1">
    <location>
        <begin position="623"/>
        <end position="726"/>
    </location>
</feature>
<dbReference type="OrthoDB" id="48306at2759"/>
<evidence type="ECO:0000256" key="1">
    <source>
        <dbReference type="SAM" id="MobiDB-lite"/>
    </source>
</evidence>
<dbReference type="InterPro" id="IPR003128">
    <property type="entry name" value="Villin_headpiece"/>
</dbReference>
<evidence type="ECO:0000313" key="3">
    <source>
        <dbReference type="EMBL" id="PRW56496.1"/>
    </source>
</evidence>
<dbReference type="EMBL" id="LHPG02000008">
    <property type="protein sequence ID" value="PRW56496.1"/>
    <property type="molecule type" value="Genomic_DNA"/>
</dbReference>
<evidence type="ECO:0000313" key="4">
    <source>
        <dbReference type="Proteomes" id="UP000239899"/>
    </source>
</evidence>
<proteinExistence type="predicted"/>
<feature type="domain" description="HP" evidence="2">
    <location>
        <begin position="722"/>
        <end position="785"/>
    </location>
</feature>
<feature type="compositionally biased region" description="Low complexity" evidence="1">
    <location>
        <begin position="1"/>
        <end position="13"/>
    </location>
</feature>
<gene>
    <name evidence="3" type="ORF">C2E21_4701</name>
</gene>
<sequence>MALAQAAARLPLPSQGRDPGHRYPRYASAAELPGQLSKTTAVLQAANGAPVYVLGISHVSKESCQQIEQLIRLVQPDIVLVELCKDRTGLLVDPDAPQPQTWYTPRVSITGLPSTGAAPAGWPTADQLLGHLKCRGCSPVGASDIEDDAVALLSTGLFRSVRLVVKPPSTTCAPAFALRGSSLQTVAPLEAIEFVVAARQLPAIKKLSVCAEGGAETPSEEAVAAAQAAAAAAGAGVAAYLAARAALLKALPQGVDVAFEGVEGGAPTAVVRTVPAGQQRALTGLEGTAASGTGFGIDAFKRQAPRRQQAAGSSSGGSAAGGAFQLGAASKQGGGAAATGLDAAALLASQFTEVLPWSAAQLAQALAPGAAAQRGGNALANFLTTQYAKYQGQAGRVVGIPPGEAWRVALRAAVASGASQVHLGDMPADTTGRRLADGILKSSLPLLLGSVVASITSAIVLTQGLSDSGAPANPLAVAALSAVPLLAALAPVVAPLVEVSRFAGMSASQIEDTVRLKEPIQAASKDAPIVKLWGEDALLNWPGAMDPIINQRDAYMTRTCVAAASGRPEGLTPAYVLTRPGGEEAGAPAAVLHYAMPVGGEAGACPASDVEELCGLLPPFKGPKVARSHSETAAPPLPDRQPGQPPPPPDEQPKQPPKQQRPPPAAPPPKPQPQPAKPQPAKPQPQPAKPPPPRQQAAPKPAAASAKAGAGAPPPAGSFKFPPGEHTFSYEELKGMRAESGIDMTRKEDYLSDAEFRRVFKMDRSAFGDMKRWRQLEMKKDVGLF</sequence>
<organism evidence="3 4">
    <name type="scientific">Chlorella sorokiniana</name>
    <name type="common">Freshwater green alga</name>
    <dbReference type="NCBI Taxonomy" id="3076"/>
    <lineage>
        <taxon>Eukaryota</taxon>
        <taxon>Viridiplantae</taxon>
        <taxon>Chlorophyta</taxon>
        <taxon>core chlorophytes</taxon>
        <taxon>Trebouxiophyceae</taxon>
        <taxon>Chlorellales</taxon>
        <taxon>Chlorellaceae</taxon>
        <taxon>Chlorella clade</taxon>
        <taxon>Chlorella</taxon>
    </lineage>
</organism>
<evidence type="ECO:0000259" key="2">
    <source>
        <dbReference type="PROSITE" id="PS51089"/>
    </source>
</evidence>
<keyword evidence="4" id="KW-1185">Reference proteome</keyword>
<feature type="compositionally biased region" description="Low complexity" evidence="1">
    <location>
        <begin position="695"/>
        <end position="711"/>
    </location>
</feature>
<dbReference type="PANTHER" id="PTHR21530">
    <property type="entry name" value="PHEROMONE SHUTDOWN PROTEIN"/>
    <property type="match status" value="1"/>
</dbReference>
<dbReference type="GO" id="GO:0007010">
    <property type="term" value="P:cytoskeleton organization"/>
    <property type="evidence" value="ECO:0007669"/>
    <property type="project" value="InterPro"/>
</dbReference>
<dbReference type="Pfam" id="PF02209">
    <property type="entry name" value="VHP"/>
    <property type="match status" value="1"/>
</dbReference>
<dbReference type="AlphaFoldDB" id="A0A2P6TR01"/>
<reference evidence="3 4" key="1">
    <citation type="journal article" date="2018" name="Plant J.">
        <title>Genome sequences of Chlorella sorokiniana UTEX 1602 and Micractinium conductrix SAG 241.80: implications to maltose excretion by a green alga.</title>
        <authorList>
            <person name="Arriola M.B."/>
            <person name="Velmurugan N."/>
            <person name="Zhang Y."/>
            <person name="Plunkett M.H."/>
            <person name="Hondzo H."/>
            <person name="Barney B.M."/>
        </authorList>
    </citation>
    <scope>NUCLEOTIDE SEQUENCE [LARGE SCALE GENOMIC DNA]</scope>
    <source>
        <strain evidence="4">UTEX 1602</strain>
    </source>
</reference>
<dbReference type="SMART" id="SM00153">
    <property type="entry name" value="VHP"/>
    <property type="match status" value="1"/>
</dbReference>
<dbReference type="PANTHER" id="PTHR21530:SF7">
    <property type="entry name" value="TRAB DOMAIN-CONTAINING PROTEIN"/>
    <property type="match status" value="1"/>
</dbReference>
<dbReference type="STRING" id="3076.A0A2P6TR01"/>
<comment type="caution">
    <text evidence="3">The sequence shown here is derived from an EMBL/GenBank/DDBJ whole genome shotgun (WGS) entry which is preliminary data.</text>
</comment>
<dbReference type="InterPro" id="IPR036886">
    <property type="entry name" value="Villin_headpiece_dom_sf"/>
</dbReference>
<dbReference type="GO" id="GO:0003779">
    <property type="term" value="F:actin binding"/>
    <property type="evidence" value="ECO:0007669"/>
    <property type="project" value="InterPro"/>
</dbReference>
<dbReference type="SUPFAM" id="SSF47050">
    <property type="entry name" value="VHP, Villin headpiece domain"/>
    <property type="match status" value="1"/>
</dbReference>
<protein>
    <submittedName>
        <fullName evidence="3">Actin binding</fullName>
    </submittedName>
</protein>